<organism evidence="1 2">
    <name type="scientific">Prochlorococcus marinus str. GP2</name>
    <dbReference type="NCBI Taxonomy" id="59925"/>
    <lineage>
        <taxon>Bacteria</taxon>
        <taxon>Bacillati</taxon>
        <taxon>Cyanobacteriota</taxon>
        <taxon>Cyanophyceae</taxon>
        <taxon>Synechococcales</taxon>
        <taxon>Prochlorococcaceae</taxon>
        <taxon>Prochlorococcus</taxon>
    </lineage>
</organism>
<accession>A0A0A1ZHX2</accession>
<dbReference type="AlphaFoldDB" id="A0A0A1ZHX2"/>
<reference evidence="2" key="1">
    <citation type="journal article" date="2014" name="Sci. Data">
        <title>Genomes of diverse isolates of the marine cyanobacterium Prochlorococcus.</title>
        <authorList>
            <person name="Biller S."/>
            <person name="Berube P."/>
            <person name="Thompson J."/>
            <person name="Kelly L."/>
            <person name="Roggensack S."/>
            <person name="Awad L."/>
            <person name="Roache-Johnson K."/>
            <person name="Ding H."/>
            <person name="Giovannoni S.J."/>
            <person name="Moore L.R."/>
            <person name="Chisholm S.W."/>
        </authorList>
    </citation>
    <scope>NUCLEOTIDE SEQUENCE [LARGE SCALE GENOMIC DNA]</scope>
    <source>
        <strain evidence="2">GP2</strain>
    </source>
</reference>
<proteinExistence type="predicted"/>
<gene>
    <name evidence="1" type="ORF">EU91_0852</name>
</gene>
<dbReference type="STRING" id="59925.EU91_0852"/>
<name>A0A0A1ZHX2_PROMR</name>
<sequence length="38" mass="4688">MKFLYDKFWVPVFGYILSKFVFLIEDKKNDSNKKKEKL</sequence>
<dbReference type="Proteomes" id="UP000030598">
    <property type="component" value="Unassembled WGS sequence"/>
</dbReference>
<evidence type="ECO:0000313" key="2">
    <source>
        <dbReference type="Proteomes" id="UP000030598"/>
    </source>
</evidence>
<comment type="caution">
    <text evidence="1">The sequence shown here is derived from an EMBL/GenBank/DDBJ whole genome shotgun (WGS) entry which is preliminary data.</text>
</comment>
<evidence type="ECO:0000313" key="1">
    <source>
        <dbReference type="EMBL" id="KGF87819.1"/>
    </source>
</evidence>
<dbReference type="EMBL" id="JNAH01000004">
    <property type="protein sequence ID" value="KGF87819.1"/>
    <property type="molecule type" value="Genomic_DNA"/>
</dbReference>
<protein>
    <submittedName>
        <fullName evidence="1">Uncharacterized protein</fullName>
    </submittedName>
</protein>